<dbReference type="EMBL" id="JAJSBI010000018">
    <property type="protein sequence ID" value="MCD9877994.1"/>
    <property type="molecule type" value="Genomic_DNA"/>
</dbReference>
<sequence length="73" mass="8065">MIISEQDPLSQQALDVMEALGADDAAEPRVVRETAAFLLDHQPVIDLPPLIDLDDVVAACDGYLEELRRRLAH</sequence>
<keyword evidence="2" id="KW-1185">Reference proteome</keyword>
<protein>
    <submittedName>
        <fullName evidence="1">Uncharacterized protein</fullName>
    </submittedName>
</protein>
<dbReference type="AlphaFoldDB" id="A0A9Q3Z963"/>
<accession>A0A9Q3Z963</accession>
<evidence type="ECO:0000313" key="1">
    <source>
        <dbReference type="EMBL" id="MCD9877994.1"/>
    </source>
</evidence>
<comment type="caution">
    <text evidence="1">The sequence shown here is derived from an EMBL/GenBank/DDBJ whole genome shotgun (WGS) entry which is preliminary data.</text>
</comment>
<gene>
    <name evidence="1" type="ORF">LJ657_31125</name>
</gene>
<proteinExistence type="predicted"/>
<dbReference type="Proteomes" id="UP001108029">
    <property type="component" value="Unassembled WGS sequence"/>
</dbReference>
<reference evidence="1" key="1">
    <citation type="submission" date="2021-12" db="EMBL/GenBank/DDBJ databases">
        <authorList>
            <person name="Lee J.-H."/>
            <person name="Kim S.-B."/>
        </authorList>
    </citation>
    <scope>NUCLEOTIDE SEQUENCE</scope>
    <source>
        <strain evidence="1">NR30</strain>
    </source>
</reference>
<name>A0A9Q3Z963_9ACTN</name>
<organism evidence="1 2">
    <name type="scientific">Streptomyces guryensis</name>
    <dbReference type="NCBI Taxonomy" id="2886947"/>
    <lineage>
        <taxon>Bacteria</taxon>
        <taxon>Bacillati</taxon>
        <taxon>Actinomycetota</taxon>
        <taxon>Actinomycetes</taxon>
        <taxon>Kitasatosporales</taxon>
        <taxon>Streptomycetaceae</taxon>
        <taxon>Streptomyces</taxon>
    </lineage>
</organism>
<evidence type="ECO:0000313" key="2">
    <source>
        <dbReference type="Proteomes" id="UP001108029"/>
    </source>
</evidence>
<dbReference type="RefSeq" id="WP_232652173.1">
    <property type="nucleotide sequence ID" value="NZ_JAJSBI010000018.1"/>
</dbReference>